<dbReference type="EMBL" id="GBRH01269957">
    <property type="protein sequence ID" value="JAD27938.1"/>
    <property type="molecule type" value="Transcribed_RNA"/>
</dbReference>
<sequence length="26" mass="2995">MNLSTSYMSSNFLSIQLKSLIEMDKL</sequence>
<reference evidence="1" key="2">
    <citation type="journal article" date="2015" name="Data Brief">
        <title>Shoot transcriptome of the giant reed, Arundo donax.</title>
        <authorList>
            <person name="Barrero R.A."/>
            <person name="Guerrero F.D."/>
            <person name="Moolhuijzen P."/>
            <person name="Goolsby J.A."/>
            <person name="Tidwell J."/>
            <person name="Bellgard S.E."/>
            <person name="Bellgard M.I."/>
        </authorList>
    </citation>
    <scope>NUCLEOTIDE SEQUENCE</scope>
    <source>
        <tissue evidence="1">Shoot tissue taken approximately 20 cm above the soil surface</tissue>
    </source>
</reference>
<dbReference type="AlphaFoldDB" id="A0A0A8YQ70"/>
<protein>
    <submittedName>
        <fullName evidence="1">Uncharacterized protein</fullName>
    </submittedName>
</protein>
<reference evidence="1" key="1">
    <citation type="submission" date="2014-09" db="EMBL/GenBank/DDBJ databases">
        <authorList>
            <person name="Magalhaes I.L.F."/>
            <person name="Oliveira U."/>
            <person name="Santos F.R."/>
            <person name="Vidigal T.H.D.A."/>
            <person name="Brescovit A.D."/>
            <person name="Santos A.J."/>
        </authorList>
    </citation>
    <scope>NUCLEOTIDE SEQUENCE</scope>
    <source>
        <tissue evidence="1">Shoot tissue taken approximately 20 cm above the soil surface</tissue>
    </source>
</reference>
<name>A0A0A8YQ70_ARUDO</name>
<organism evidence="1">
    <name type="scientific">Arundo donax</name>
    <name type="common">Giant reed</name>
    <name type="synonym">Donax arundinaceus</name>
    <dbReference type="NCBI Taxonomy" id="35708"/>
    <lineage>
        <taxon>Eukaryota</taxon>
        <taxon>Viridiplantae</taxon>
        <taxon>Streptophyta</taxon>
        <taxon>Embryophyta</taxon>
        <taxon>Tracheophyta</taxon>
        <taxon>Spermatophyta</taxon>
        <taxon>Magnoliopsida</taxon>
        <taxon>Liliopsida</taxon>
        <taxon>Poales</taxon>
        <taxon>Poaceae</taxon>
        <taxon>PACMAD clade</taxon>
        <taxon>Arundinoideae</taxon>
        <taxon>Arundineae</taxon>
        <taxon>Arundo</taxon>
    </lineage>
</organism>
<evidence type="ECO:0000313" key="1">
    <source>
        <dbReference type="EMBL" id="JAD27938.1"/>
    </source>
</evidence>
<accession>A0A0A8YQ70</accession>
<proteinExistence type="predicted"/>